<dbReference type="Gene3D" id="3.40.50.850">
    <property type="entry name" value="Isochorismatase-like"/>
    <property type="match status" value="1"/>
</dbReference>
<dbReference type="InterPro" id="IPR000868">
    <property type="entry name" value="Isochorismatase-like_dom"/>
</dbReference>
<dbReference type="Proteomes" id="UP000179344">
    <property type="component" value="Unassembled WGS sequence"/>
</dbReference>
<evidence type="ECO:0000259" key="8">
    <source>
        <dbReference type="Pfam" id="PF00857"/>
    </source>
</evidence>
<evidence type="ECO:0000256" key="2">
    <source>
        <dbReference type="ARBA" id="ARBA00022642"/>
    </source>
</evidence>
<feature type="domain" description="Isochorismatase-like" evidence="8">
    <location>
        <begin position="12"/>
        <end position="186"/>
    </location>
</feature>
<dbReference type="GO" id="GO:0046872">
    <property type="term" value="F:metal ion binding"/>
    <property type="evidence" value="ECO:0007669"/>
    <property type="project" value="UniProtKB-KW"/>
</dbReference>
<accession>A0A1F6T9Y2</accession>
<organism evidence="9 10">
    <name type="scientific">Candidatus Muproteobacteria bacterium RBG_16_65_31</name>
    <dbReference type="NCBI Taxonomy" id="1817759"/>
    <lineage>
        <taxon>Bacteria</taxon>
        <taxon>Pseudomonadati</taxon>
        <taxon>Pseudomonadota</taxon>
        <taxon>Candidatus Muproteobacteria</taxon>
    </lineage>
</organism>
<dbReference type="Pfam" id="PF00857">
    <property type="entry name" value="Isochorismatase"/>
    <property type="match status" value="1"/>
</dbReference>
<dbReference type="SUPFAM" id="SSF52499">
    <property type="entry name" value="Isochorismatase-like hydrolases"/>
    <property type="match status" value="1"/>
</dbReference>
<evidence type="ECO:0000313" key="9">
    <source>
        <dbReference type="EMBL" id="OGI41924.1"/>
    </source>
</evidence>
<comment type="similarity">
    <text evidence="1">Belongs to the isochorismatase family.</text>
</comment>
<dbReference type="PANTHER" id="PTHR11080">
    <property type="entry name" value="PYRAZINAMIDASE/NICOTINAMIDASE"/>
    <property type="match status" value="1"/>
</dbReference>
<evidence type="ECO:0000256" key="5">
    <source>
        <dbReference type="ARBA" id="ARBA00037900"/>
    </source>
</evidence>
<comment type="pathway">
    <text evidence="5">Cofactor biosynthesis; nicotinate biosynthesis; nicotinate from nicotinamide: step 1/1.</text>
</comment>
<gene>
    <name evidence="9" type="ORF">A2V92_04495</name>
</gene>
<proteinExistence type="inferred from homology"/>
<dbReference type="EC" id="3.5.1.19" evidence="6"/>
<keyword evidence="4" id="KW-0378">Hydrolase</keyword>
<keyword evidence="3" id="KW-0479">Metal-binding</keyword>
<dbReference type="CDD" id="cd01011">
    <property type="entry name" value="nicotinamidase"/>
    <property type="match status" value="1"/>
</dbReference>
<dbReference type="InterPro" id="IPR052347">
    <property type="entry name" value="Isochorismatase_Nicotinamidase"/>
</dbReference>
<dbReference type="InterPro" id="IPR036380">
    <property type="entry name" value="Isochorismatase-like_sf"/>
</dbReference>
<evidence type="ECO:0000256" key="1">
    <source>
        <dbReference type="ARBA" id="ARBA00006336"/>
    </source>
</evidence>
<dbReference type="GO" id="GO:0019363">
    <property type="term" value="P:pyridine nucleotide biosynthetic process"/>
    <property type="evidence" value="ECO:0007669"/>
    <property type="project" value="UniProtKB-KW"/>
</dbReference>
<dbReference type="AlphaFoldDB" id="A0A1F6T9Y2"/>
<dbReference type="EMBL" id="MFST01000170">
    <property type="protein sequence ID" value="OGI41924.1"/>
    <property type="molecule type" value="Genomic_DNA"/>
</dbReference>
<name>A0A1F6T9Y2_9PROT</name>
<protein>
    <recommendedName>
        <fullName evidence="6">nicotinamidase</fullName>
        <ecNumber evidence="6">3.5.1.19</ecNumber>
    </recommendedName>
    <alternativeName>
        <fullName evidence="7">Nicotinamide deamidase</fullName>
    </alternativeName>
</protein>
<evidence type="ECO:0000313" key="10">
    <source>
        <dbReference type="Proteomes" id="UP000179344"/>
    </source>
</evidence>
<dbReference type="PANTHER" id="PTHR11080:SF2">
    <property type="entry name" value="LD05707P"/>
    <property type="match status" value="1"/>
</dbReference>
<sequence>MAERIVLQSGDALIVVDVQNDFLPGGSLAVPKGDEVVPPLNRYLAAFHAAGLPIFATRDWHPANHCSFKAQGGPWPPHCVAETAGARFSADLELPAGTTIISKATTPAKDAYSGFEGTDLEARLRAQGVRRLFIGGLATDYCVLNTVRDARKNGFEVYLLTDAIRAVNVKPDDGRRAEDEMRRLGARPLQREMLAA</sequence>
<keyword evidence="2" id="KW-0662">Pyridine nucleotide biosynthesis</keyword>
<evidence type="ECO:0000256" key="6">
    <source>
        <dbReference type="ARBA" id="ARBA00039017"/>
    </source>
</evidence>
<evidence type="ECO:0000256" key="4">
    <source>
        <dbReference type="ARBA" id="ARBA00022801"/>
    </source>
</evidence>
<evidence type="ECO:0000256" key="7">
    <source>
        <dbReference type="ARBA" id="ARBA00043224"/>
    </source>
</evidence>
<reference evidence="9 10" key="1">
    <citation type="journal article" date="2016" name="Nat. Commun.">
        <title>Thousands of microbial genomes shed light on interconnected biogeochemical processes in an aquifer system.</title>
        <authorList>
            <person name="Anantharaman K."/>
            <person name="Brown C.T."/>
            <person name="Hug L.A."/>
            <person name="Sharon I."/>
            <person name="Castelle C.J."/>
            <person name="Probst A.J."/>
            <person name="Thomas B.C."/>
            <person name="Singh A."/>
            <person name="Wilkins M.J."/>
            <person name="Karaoz U."/>
            <person name="Brodie E.L."/>
            <person name="Williams K.H."/>
            <person name="Hubbard S.S."/>
            <person name="Banfield J.F."/>
        </authorList>
    </citation>
    <scope>NUCLEOTIDE SEQUENCE [LARGE SCALE GENOMIC DNA]</scope>
</reference>
<dbReference type="GO" id="GO:0008936">
    <property type="term" value="F:nicotinamidase activity"/>
    <property type="evidence" value="ECO:0007669"/>
    <property type="project" value="UniProtKB-EC"/>
</dbReference>
<evidence type="ECO:0000256" key="3">
    <source>
        <dbReference type="ARBA" id="ARBA00022723"/>
    </source>
</evidence>
<comment type="caution">
    <text evidence="9">The sequence shown here is derived from an EMBL/GenBank/DDBJ whole genome shotgun (WGS) entry which is preliminary data.</text>
</comment>